<keyword evidence="1" id="KW-0732">Signal</keyword>
<feature type="chain" id="PRO_5020784280" evidence="1">
    <location>
        <begin position="19"/>
        <end position="90"/>
    </location>
</feature>
<evidence type="ECO:0000313" key="5">
    <source>
        <dbReference type="Proteomes" id="UP000293172"/>
    </source>
</evidence>
<sequence length="90" mass="10072">MKRWSCALLACLPLLAVAATEERGDGLVGAETETQTAYWLRVQREGLKASPYVQTSTPAERELSLQRWLESHSHPIPEFFDQEAGGELSR</sequence>
<dbReference type="EMBL" id="QJUM01000014">
    <property type="protein sequence ID" value="TBV05115.1"/>
    <property type="molecule type" value="Genomic_DNA"/>
</dbReference>
<dbReference type="InterPro" id="IPR022053">
    <property type="entry name" value="DUF3613"/>
</dbReference>
<comment type="caution">
    <text evidence="2">The sequence shown here is derived from an EMBL/GenBank/DDBJ whole genome shotgun (WGS) entry which is preliminary data.</text>
</comment>
<organism evidence="2 5">
    <name type="scientific">Phytopseudomonas dryadis</name>
    <dbReference type="NCBI Taxonomy" id="2487520"/>
    <lineage>
        <taxon>Bacteria</taxon>
        <taxon>Pseudomonadati</taxon>
        <taxon>Pseudomonadota</taxon>
        <taxon>Gammaproteobacteria</taxon>
        <taxon>Pseudomonadales</taxon>
        <taxon>Pseudomonadaceae</taxon>
        <taxon>Phytopseudomonas</taxon>
    </lineage>
</organism>
<keyword evidence="4" id="KW-1185">Reference proteome</keyword>
<dbReference type="OrthoDB" id="7068897at2"/>
<dbReference type="AlphaFoldDB" id="A0A4Q9R0H0"/>
<dbReference type="Pfam" id="PF12266">
    <property type="entry name" value="DUF3613"/>
    <property type="match status" value="1"/>
</dbReference>
<reference evidence="4 5" key="1">
    <citation type="submission" date="2018-06" db="EMBL/GenBank/DDBJ databases">
        <title>Three novel Pseudomonas species isolated from symptomatic oak.</title>
        <authorList>
            <person name="Bueno-Gonzalez V."/>
            <person name="Brady C."/>
        </authorList>
    </citation>
    <scope>NUCLEOTIDE SEQUENCE [LARGE SCALE GENOMIC DNA]</scope>
    <source>
        <strain evidence="3 4">P26B</strain>
        <strain evidence="2 5">P6B</strain>
    </source>
</reference>
<protein>
    <submittedName>
        <fullName evidence="2">DUF3613 domain-containing protein</fullName>
    </submittedName>
</protein>
<dbReference type="Proteomes" id="UP000293172">
    <property type="component" value="Unassembled WGS sequence"/>
</dbReference>
<evidence type="ECO:0000256" key="1">
    <source>
        <dbReference type="SAM" id="SignalP"/>
    </source>
</evidence>
<gene>
    <name evidence="3" type="ORF">DNK34_13335</name>
    <name evidence="2" type="ORF">DNK44_12995</name>
</gene>
<name>A0A4Q9R0H0_9GAMM</name>
<feature type="signal peptide" evidence="1">
    <location>
        <begin position="1"/>
        <end position="18"/>
    </location>
</feature>
<accession>A0A4Q9R0H0</accession>
<dbReference type="Proteomes" id="UP000291334">
    <property type="component" value="Unassembled WGS sequence"/>
</dbReference>
<proteinExistence type="predicted"/>
<dbReference type="EMBL" id="QJUL01000016">
    <property type="protein sequence ID" value="TBU92146.1"/>
    <property type="molecule type" value="Genomic_DNA"/>
</dbReference>
<evidence type="ECO:0000313" key="2">
    <source>
        <dbReference type="EMBL" id="TBU92146.1"/>
    </source>
</evidence>
<evidence type="ECO:0000313" key="3">
    <source>
        <dbReference type="EMBL" id="TBV05115.1"/>
    </source>
</evidence>
<evidence type="ECO:0000313" key="4">
    <source>
        <dbReference type="Proteomes" id="UP000291334"/>
    </source>
</evidence>